<dbReference type="InterPro" id="IPR023168">
    <property type="entry name" value="GatB_Yqey_C_2"/>
</dbReference>
<dbReference type="NCBIfam" id="NF004015">
    <property type="entry name" value="PRK05477.1-5"/>
    <property type="match status" value="1"/>
</dbReference>
<sequence>MIKSGWEIVIGLEVHAQIASKSKLFSRAPTSFGADPNTNIELFDVAIPGTLPVLNKECIELAVLTALGVGAVINKLSRFDRKHYFYPDLPLGYQTTQFYEPIARDGIITIGSGKTIKIERLHIEQDAGKSIHDQSMYETFIDLNRAGIGLMEIVTAPDLRSAKEASEFLSKLRLILRYLNTCDGDMEKGSLRCDANVSVRPIGSDKYGNRVEIKNLNSLKFLEKAIEFEAIRQIAEIESGNDIIQETRLFDTNNLETRSMRLKEDAVDYRYFPDPDILPVELSDEYISSMKARLPELPDQKLKRYTESLNIPLKEALVLIAEKSVSEFFEKLNSLVQDSKLCTNWLIVELFARMNKLEVKIDDERMIKVHMLAQLLLFLKNNEISASSAKQGLDIMFESGKDPASIIKERSLMQISNHDTIKEIIICVLSENSLEVERYKNGEDRLFSFFVGQVMKIAKGKADPGIINELLKKLLP</sequence>
<evidence type="ECO:0000256" key="11">
    <source>
        <dbReference type="HAMAP-Rule" id="MF_00121"/>
    </source>
</evidence>
<keyword evidence="6 11" id="KW-0067">ATP-binding</keyword>
<dbReference type="InterPro" id="IPR006075">
    <property type="entry name" value="Asn/Gln-tRNA_Trfase_suB/E_cat"/>
</dbReference>
<evidence type="ECO:0000313" key="14">
    <source>
        <dbReference type="Proteomes" id="UP001293791"/>
    </source>
</evidence>
<dbReference type="SMART" id="SM00845">
    <property type="entry name" value="GatB_Yqey"/>
    <property type="match status" value="1"/>
</dbReference>
<dbReference type="InterPro" id="IPR017958">
    <property type="entry name" value="Gln-tRNA_amidoTrfase_suB_CS"/>
</dbReference>
<dbReference type="PANTHER" id="PTHR11659:SF0">
    <property type="entry name" value="GLUTAMYL-TRNA(GLN) AMIDOTRANSFERASE SUBUNIT B, MITOCHONDRIAL"/>
    <property type="match status" value="1"/>
</dbReference>
<dbReference type="Proteomes" id="UP001293791">
    <property type="component" value="Unassembled WGS sequence"/>
</dbReference>
<dbReference type="Pfam" id="PF02934">
    <property type="entry name" value="GatB_N"/>
    <property type="match status" value="1"/>
</dbReference>
<evidence type="ECO:0000256" key="3">
    <source>
        <dbReference type="ARBA" id="ARBA00016923"/>
    </source>
</evidence>
<dbReference type="InterPro" id="IPR017959">
    <property type="entry name" value="Asn/Gln-tRNA_amidoTrfase_suB/E"/>
</dbReference>
<dbReference type="NCBIfam" id="TIGR00133">
    <property type="entry name" value="gatB"/>
    <property type="match status" value="1"/>
</dbReference>
<dbReference type="NCBIfam" id="NF004014">
    <property type="entry name" value="PRK05477.1-4"/>
    <property type="match status" value="1"/>
</dbReference>
<accession>A0ABU5L8N9</accession>
<keyword evidence="4 11" id="KW-0436">Ligase</keyword>
<keyword evidence="5 11" id="KW-0547">Nucleotide-binding</keyword>
<evidence type="ECO:0000256" key="10">
    <source>
        <dbReference type="ARBA" id="ARBA00047913"/>
    </source>
</evidence>
<proteinExistence type="inferred from homology"/>
<name>A0ABU5L8N9_9RICK</name>
<dbReference type="PROSITE" id="PS01234">
    <property type="entry name" value="GATB"/>
    <property type="match status" value="1"/>
</dbReference>
<evidence type="ECO:0000256" key="1">
    <source>
        <dbReference type="ARBA" id="ARBA00005306"/>
    </source>
</evidence>
<evidence type="ECO:0000313" key="13">
    <source>
        <dbReference type="EMBL" id="MDZ5762219.1"/>
    </source>
</evidence>
<dbReference type="RefSeq" id="WP_322497696.1">
    <property type="nucleotide sequence ID" value="NZ_JARGYT010000028.1"/>
</dbReference>
<dbReference type="EC" id="6.3.5.-" evidence="11"/>
<organism evidence="13 14">
    <name type="scientific">Candidatus Cyrtobacter comes</name>
    <dbReference type="NCBI Taxonomy" id="675776"/>
    <lineage>
        <taxon>Bacteria</taxon>
        <taxon>Pseudomonadati</taxon>
        <taxon>Pseudomonadota</taxon>
        <taxon>Alphaproteobacteria</taxon>
        <taxon>Rickettsiales</taxon>
        <taxon>Candidatus Midichloriaceae</taxon>
        <taxon>Candidatus Cyrtobacter</taxon>
    </lineage>
</organism>
<evidence type="ECO:0000256" key="8">
    <source>
        <dbReference type="ARBA" id="ARBA00024799"/>
    </source>
</evidence>
<feature type="domain" description="Asn/Gln amidotransferase" evidence="12">
    <location>
        <begin position="327"/>
        <end position="475"/>
    </location>
</feature>
<dbReference type="Pfam" id="PF02637">
    <property type="entry name" value="GatB_Yqey"/>
    <property type="match status" value="1"/>
</dbReference>
<dbReference type="InterPro" id="IPR018027">
    <property type="entry name" value="Asn/Gln_amidotransferase"/>
</dbReference>
<evidence type="ECO:0000256" key="4">
    <source>
        <dbReference type="ARBA" id="ARBA00022598"/>
    </source>
</evidence>
<dbReference type="HAMAP" id="MF_00121">
    <property type="entry name" value="GatB"/>
    <property type="match status" value="1"/>
</dbReference>
<evidence type="ECO:0000256" key="2">
    <source>
        <dbReference type="ARBA" id="ARBA00011123"/>
    </source>
</evidence>
<reference evidence="13 14" key="1">
    <citation type="submission" date="2023-02" db="EMBL/GenBank/DDBJ databases">
        <title>Host association and intracellularity evolved multiple times independently in the Rickettsiales.</title>
        <authorList>
            <person name="Castelli M."/>
            <person name="Nardi T."/>
            <person name="Gammuto L."/>
            <person name="Bellinzona G."/>
            <person name="Sabaneyeva E."/>
            <person name="Potekhin A."/>
            <person name="Serra V."/>
            <person name="Petroni G."/>
            <person name="Sassera D."/>
        </authorList>
    </citation>
    <scope>NUCLEOTIDE SEQUENCE [LARGE SCALE GENOMIC DNA]</scope>
    <source>
        <strain evidence="13 14">BOD18</strain>
    </source>
</reference>
<dbReference type="InterPro" id="IPR014746">
    <property type="entry name" value="Gln_synth/guanido_kin_cat_dom"/>
</dbReference>
<evidence type="ECO:0000256" key="5">
    <source>
        <dbReference type="ARBA" id="ARBA00022741"/>
    </source>
</evidence>
<comment type="subunit">
    <text evidence="2 11">Heterotrimer of A, B and C subunits.</text>
</comment>
<comment type="catalytic activity">
    <reaction evidence="9 11">
        <text>L-aspartyl-tRNA(Asn) + L-glutamine + ATP + H2O = L-asparaginyl-tRNA(Asn) + L-glutamate + ADP + phosphate + 2 H(+)</text>
        <dbReference type="Rhea" id="RHEA:14513"/>
        <dbReference type="Rhea" id="RHEA-COMP:9674"/>
        <dbReference type="Rhea" id="RHEA-COMP:9677"/>
        <dbReference type="ChEBI" id="CHEBI:15377"/>
        <dbReference type="ChEBI" id="CHEBI:15378"/>
        <dbReference type="ChEBI" id="CHEBI:29985"/>
        <dbReference type="ChEBI" id="CHEBI:30616"/>
        <dbReference type="ChEBI" id="CHEBI:43474"/>
        <dbReference type="ChEBI" id="CHEBI:58359"/>
        <dbReference type="ChEBI" id="CHEBI:78515"/>
        <dbReference type="ChEBI" id="CHEBI:78516"/>
        <dbReference type="ChEBI" id="CHEBI:456216"/>
    </reaction>
</comment>
<protein>
    <recommendedName>
        <fullName evidence="3 11">Aspartyl/glutamyl-tRNA(Asn/Gln) amidotransferase subunit B</fullName>
        <shortName evidence="11">Asp/Glu-ADT subunit B</shortName>
        <ecNumber evidence="11">6.3.5.-</ecNumber>
    </recommendedName>
</protein>
<dbReference type="NCBIfam" id="NF004012">
    <property type="entry name" value="PRK05477.1-2"/>
    <property type="match status" value="1"/>
</dbReference>
<comment type="catalytic activity">
    <reaction evidence="10 11">
        <text>L-glutamyl-tRNA(Gln) + L-glutamine + ATP + H2O = L-glutaminyl-tRNA(Gln) + L-glutamate + ADP + phosphate + H(+)</text>
        <dbReference type="Rhea" id="RHEA:17521"/>
        <dbReference type="Rhea" id="RHEA-COMP:9681"/>
        <dbReference type="Rhea" id="RHEA-COMP:9684"/>
        <dbReference type="ChEBI" id="CHEBI:15377"/>
        <dbReference type="ChEBI" id="CHEBI:15378"/>
        <dbReference type="ChEBI" id="CHEBI:29985"/>
        <dbReference type="ChEBI" id="CHEBI:30616"/>
        <dbReference type="ChEBI" id="CHEBI:43474"/>
        <dbReference type="ChEBI" id="CHEBI:58359"/>
        <dbReference type="ChEBI" id="CHEBI:78520"/>
        <dbReference type="ChEBI" id="CHEBI:78521"/>
        <dbReference type="ChEBI" id="CHEBI:456216"/>
    </reaction>
</comment>
<dbReference type="SUPFAM" id="SSF55931">
    <property type="entry name" value="Glutamine synthetase/guanido kinase"/>
    <property type="match status" value="1"/>
</dbReference>
<dbReference type="Gene3D" id="1.10.150.380">
    <property type="entry name" value="GatB domain, N-terminal subdomain"/>
    <property type="match status" value="1"/>
</dbReference>
<evidence type="ECO:0000256" key="7">
    <source>
        <dbReference type="ARBA" id="ARBA00022917"/>
    </source>
</evidence>
<comment type="function">
    <text evidence="8 11">Allows the formation of correctly charged Asn-tRNA(Asn) or Gln-tRNA(Gln) through the transamidation of misacylated Asp-tRNA(Asn) or Glu-tRNA(Gln) in organisms which lack either or both of asparaginyl-tRNA or glutaminyl-tRNA synthetases. The reaction takes place in the presence of glutamine and ATP through an activated phospho-Asp-tRNA(Asn) or phospho-Glu-tRNA(Gln).</text>
</comment>
<evidence type="ECO:0000259" key="12">
    <source>
        <dbReference type="SMART" id="SM00845"/>
    </source>
</evidence>
<dbReference type="InterPro" id="IPR004413">
    <property type="entry name" value="GatB"/>
</dbReference>
<evidence type="ECO:0000256" key="9">
    <source>
        <dbReference type="ARBA" id="ARBA00047380"/>
    </source>
</evidence>
<dbReference type="PANTHER" id="PTHR11659">
    <property type="entry name" value="GLUTAMYL-TRNA GLN AMIDOTRANSFERASE SUBUNIT B MITOCHONDRIAL AND PROKARYOTIC PET112-RELATED"/>
    <property type="match status" value="1"/>
</dbReference>
<gene>
    <name evidence="11" type="primary">gatB</name>
    <name evidence="13" type="ORF">Cyrtocomes_00592</name>
</gene>
<comment type="similarity">
    <text evidence="1 11">Belongs to the GatB/GatE family. GatB subfamily.</text>
</comment>
<evidence type="ECO:0000256" key="6">
    <source>
        <dbReference type="ARBA" id="ARBA00022840"/>
    </source>
</evidence>
<comment type="caution">
    <text evidence="13">The sequence shown here is derived from an EMBL/GenBank/DDBJ whole genome shotgun (WGS) entry which is preliminary data.</text>
</comment>
<dbReference type="InterPro" id="IPR042114">
    <property type="entry name" value="GatB_C_1"/>
</dbReference>
<dbReference type="InterPro" id="IPR003789">
    <property type="entry name" value="Asn/Gln_tRNA_amidoTrase-B-like"/>
</dbReference>
<keyword evidence="14" id="KW-1185">Reference proteome</keyword>
<dbReference type="SUPFAM" id="SSF89095">
    <property type="entry name" value="GatB/YqeY motif"/>
    <property type="match status" value="1"/>
</dbReference>
<dbReference type="Gene3D" id="1.10.10.410">
    <property type="match status" value="1"/>
</dbReference>
<keyword evidence="7 11" id="KW-0648">Protein biosynthesis</keyword>
<dbReference type="EMBL" id="JARGYT010000028">
    <property type="protein sequence ID" value="MDZ5762219.1"/>
    <property type="molecule type" value="Genomic_DNA"/>
</dbReference>